<name>A0A0E9VXJ0_ANGAN</name>
<dbReference type="EMBL" id="GBXM01025785">
    <property type="protein sequence ID" value="JAH82792.1"/>
    <property type="molecule type" value="Transcribed_RNA"/>
</dbReference>
<organism evidence="2">
    <name type="scientific">Anguilla anguilla</name>
    <name type="common">European freshwater eel</name>
    <name type="synonym">Muraena anguilla</name>
    <dbReference type="NCBI Taxonomy" id="7936"/>
    <lineage>
        <taxon>Eukaryota</taxon>
        <taxon>Metazoa</taxon>
        <taxon>Chordata</taxon>
        <taxon>Craniata</taxon>
        <taxon>Vertebrata</taxon>
        <taxon>Euteleostomi</taxon>
        <taxon>Actinopterygii</taxon>
        <taxon>Neopterygii</taxon>
        <taxon>Teleostei</taxon>
        <taxon>Anguilliformes</taxon>
        <taxon>Anguillidae</taxon>
        <taxon>Anguilla</taxon>
    </lineage>
</organism>
<reference evidence="2" key="2">
    <citation type="journal article" date="2015" name="Fish Shellfish Immunol.">
        <title>Early steps in the European eel (Anguilla anguilla)-Vibrio vulnificus interaction in the gills: Role of the RtxA13 toxin.</title>
        <authorList>
            <person name="Callol A."/>
            <person name="Pajuelo D."/>
            <person name="Ebbesson L."/>
            <person name="Teles M."/>
            <person name="MacKenzie S."/>
            <person name="Amaro C."/>
        </authorList>
    </citation>
    <scope>NUCLEOTIDE SEQUENCE</scope>
</reference>
<proteinExistence type="predicted"/>
<protein>
    <submittedName>
        <fullName evidence="2">Uncharacterized protein</fullName>
    </submittedName>
</protein>
<feature type="region of interest" description="Disordered" evidence="1">
    <location>
        <begin position="1"/>
        <end position="20"/>
    </location>
</feature>
<reference evidence="2" key="1">
    <citation type="submission" date="2014-11" db="EMBL/GenBank/DDBJ databases">
        <authorList>
            <person name="Amaro Gonzalez C."/>
        </authorList>
    </citation>
    <scope>NUCLEOTIDE SEQUENCE</scope>
</reference>
<sequence>MWPYGLRKTGVKKHPVFEKN</sequence>
<evidence type="ECO:0000313" key="2">
    <source>
        <dbReference type="EMBL" id="JAH82792.1"/>
    </source>
</evidence>
<evidence type="ECO:0000256" key="1">
    <source>
        <dbReference type="SAM" id="MobiDB-lite"/>
    </source>
</evidence>
<accession>A0A0E9VXJ0</accession>
<dbReference type="AlphaFoldDB" id="A0A0E9VXJ0"/>